<proteinExistence type="predicted"/>
<feature type="non-terminal residue" evidence="2">
    <location>
        <position position="89"/>
    </location>
</feature>
<dbReference type="RefSeq" id="WP_320291616.1">
    <property type="nucleotide sequence ID" value="NZ_JAVIIW010000163.1"/>
</dbReference>
<reference evidence="2 3" key="1">
    <citation type="submission" date="2023-08" db="EMBL/GenBank/DDBJ databases">
        <title>Implementing the SeqCode for naming new Mesorhizobium species isolated from Vachellia karroo root nodules.</title>
        <authorList>
            <person name="Van Lill M."/>
        </authorList>
    </citation>
    <scope>NUCLEOTIDE SEQUENCE [LARGE SCALE GENOMIC DNA]</scope>
    <source>
        <strain evidence="2 3">VK24D</strain>
    </source>
</reference>
<accession>A0ABU4Y9D6</accession>
<evidence type="ECO:0000313" key="3">
    <source>
        <dbReference type="Proteomes" id="UP001287059"/>
    </source>
</evidence>
<protein>
    <submittedName>
        <fullName evidence="2">Uncharacterized protein</fullName>
    </submittedName>
</protein>
<gene>
    <name evidence="2" type="ORF">RFN28_34750</name>
</gene>
<keyword evidence="3" id="KW-1185">Reference proteome</keyword>
<evidence type="ECO:0000256" key="1">
    <source>
        <dbReference type="SAM" id="MobiDB-lite"/>
    </source>
</evidence>
<dbReference type="EMBL" id="JAVIIW010000163">
    <property type="protein sequence ID" value="MDX8483550.1"/>
    <property type="molecule type" value="Genomic_DNA"/>
</dbReference>
<organism evidence="2 3">
    <name type="scientific">Mesorhizobium album</name>
    <dbReference type="NCBI Taxonomy" id="3072314"/>
    <lineage>
        <taxon>Bacteria</taxon>
        <taxon>Pseudomonadati</taxon>
        <taxon>Pseudomonadota</taxon>
        <taxon>Alphaproteobacteria</taxon>
        <taxon>Hyphomicrobiales</taxon>
        <taxon>Phyllobacteriaceae</taxon>
        <taxon>Mesorhizobium</taxon>
    </lineage>
</organism>
<comment type="caution">
    <text evidence="2">The sequence shown here is derived from an EMBL/GenBank/DDBJ whole genome shotgun (WGS) entry which is preliminary data.</text>
</comment>
<dbReference type="Proteomes" id="UP001287059">
    <property type="component" value="Unassembled WGS sequence"/>
</dbReference>
<feature type="region of interest" description="Disordered" evidence="1">
    <location>
        <begin position="70"/>
        <end position="89"/>
    </location>
</feature>
<evidence type="ECO:0000313" key="2">
    <source>
        <dbReference type="EMBL" id="MDX8483550.1"/>
    </source>
</evidence>
<name>A0ABU4Y9D6_9HYPH</name>
<sequence>MVELLCCVQARDHRGLVAIGSPGTADPHRQAAAHAKDGARRSCCWARSGAAAGKKIAVALLRGTGRVADRIPGQIRPEQGPSVAGHHGT</sequence>